<comment type="caution">
    <text evidence="7">The sequence shown here is derived from an EMBL/GenBank/DDBJ whole genome shotgun (WGS) entry which is preliminary data.</text>
</comment>
<keyword evidence="2 5" id="KW-0689">Ribosomal protein</keyword>
<organism evidence="7 8">
    <name type="scientific">Candidatus Taylorbacteria bacterium RIFCSPLOWO2_12_FULL_44_15c</name>
    <dbReference type="NCBI Taxonomy" id="1802333"/>
    <lineage>
        <taxon>Bacteria</taxon>
        <taxon>Candidatus Tayloriibacteriota</taxon>
    </lineage>
</organism>
<evidence type="ECO:0000256" key="2">
    <source>
        <dbReference type="ARBA" id="ARBA00022980"/>
    </source>
</evidence>
<proteinExistence type="inferred from homology"/>
<dbReference type="GO" id="GO:0003735">
    <property type="term" value="F:structural constituent of ribosome"/>
    <property type="evidence" value="ECO:0007669"/>
    <property type="project" value="InterPro"/>
</dbReference>
<accession>A0A1G2P672</accession>
<comment type="function">
    <text evidence="5 6">Binds directly to 23S ribosomal RNA and is necessary for the in vitro assembly process of the 50S ribosomal subunit. It is not involved in the protein synthesizing functions of that subunit.</text>
</comment>
<dbReference type="CDD" id="cd07026">
    <property type="entry name" value="Ribosomal_L20"/>
    <property type="match status" value="1"/>
</dbReference>
<dbReference type="PANTHER" id="PTHR10986">
    <property type="entry name" value="39S RIBOSOMAL PROTEIN L20"/>
    <property type="match status" value="1"/>
</dbReference>
<evidence type="ECO:0000256" key="6">
    <source>
        <dbReference type="RuleBase" id="RU000560"/>
    </source>
</evidence>
<dbReference type="Proteomes" id="UP000176355">
    <property type="component" value="Unassembled WGS sequence"/>
</dbReference>
<dbReference type="GO" id="GO:0000027">
    <property type="term" value="P:ribosomal large subunit assembly"/>
    <property type="evidence" value="ECO:0007669"/>
    <property type="project" value="UniProtKB-UniRule"/>
</dbReference>
<evidence type="ECO:0000313" key="8">
    <source>
        <dbReference type="Proteomes" id="UP000176355"/>
    </source>
</evidence>
<evidence type="ECO:0000256" key="1">
    <source>
        <dbReference type="ARBA" id="ARBA00007698"/>
    </source>
</evidence>
<dbReference type="SUPFAM" id="SSF74731">
    <property type="entry name" value="Ribosomal protein L20"/>
    <property type="match status" value="1"/>
</dbReference>
<keyword evidence="3 5" id="KW-0687">Ribonucleoprotein</keyword>
<reference evidence="7 8" key="1">
    <citation type="journal article" date="2016" name="Nat. Commun.">
        <title>Thousands of microbial genomes shed light on interconnected biogeochemical processes in an aquifer system.</title>
        <authorList>
            <person name="Anantharaman K."/>
            <person name="Brown C.T."/>
            <person name="Hug L.A."/>
            <person name="Sharon I."/>
            <person name="Castelle C.J."/>
            <person name="Probst A.J."/>
            <person name="Thomas B.C."/>
            <person name="Singh A."/>
            <person name="Wilkins M.J."/>
            <person name="Karaoz U."/>
            <person name="Brodie E.L."/>
            <person name="Williams K.H."/>
            <person name="Hubbard S.S."/>
            <person name="Banfield J.F."/>
        </authorList>
    </citation>
    <scope>NUCLEOTIDE SEQUENCE [LARGE SCALE GENOMIC DNA]</scope>
</reference>
<dbReference type="Gene3D" id="6.10.160.10">
    <property type="match status" value="1"/>
</dbReference>
<dbReference type="FunFam" id="1.10.1900.20:FF:000001">
    <property type="entry name" value="50S ribosomal protein L20"/>
    <property type="match status" value="1"/>
</dbReference>
<dbReference type="InterPro" id="IPR005813">
    <property type="entry name" value="Ribosomal_bL20"/>
</dbReference>
<dbReference type="Gene3D" id="1.10.1900.20">
    <property type="entry name" value="Ribosomal protein L20"/>
    <property type="match status" value="1"/>
</dbReference>
<keyword evidence="5 6" id="KW-0694">RNA-binding</keyword>
<dbReference type="InterPro" id="IPR035566">
    <property type="entry name" value="Ribosomal_protein_bL20_C"/>
</dbReference>
<dbReference type="STRING" id="1802333.A3G03_03040"/>
<gene>
    <name evidence="5" type="primary">rplT</name>
    <name evidence="7" type="ORF">A3G03_03040</name>
</gene>
<dbReference type="NCBIfam" id="TIGR01032">
    <property type="entry name" value="rplT_bact"/>
    <property type="match status" value="1"/>
</dbReference>
<dbReference type="GO" id="GO:0006412">
    <property type="term" value="P:translation"/>
    <property type="evidence" value="ECO:0007669"/>
    <property type="project" value="InterPro"/>
</dbReference>
<evidence type="ECO:0000256" key="4">
    <source>
        <dbReference type="ARBA" id="ARBA00035172"/>
    </source>
</evidence>
<evidence type="ECO:0000313" key="7">
    <source>
        <dbReference type="EMBL" id="OHA43837.1"/>
    </source>
</evidence>
<comment type="similarity">
    <text evidence="1 5 6">Belongs to the bacterial ribosomal protein bL20 family.</text>
</comment>
<dbReference type="GO" id="GO:0005840">
    <property type="term" value="C:ribosome"/>
    <property type="evidence" value="ECO:0007669"/>
    <property type="project" value="UniProtKB-KW"/>
</dbReference>
<protein>
    <recommendedName>
        <fullName evidence="4 5">Large ribosomal subunit protein bL20</fullName>
    </recommendedName>
</protein>
<dbReference type="AlphaFoldDB" id="A0A1G2P672"/>
<evidence type="ECO:0000256" key="5">
    <source>
        <dbReference type="HAMAP-Rule" id="MF_00382"/>
    </source>
</evidence>
<dbReference type="GO" id="GO:0019843">
    <property type="term" value="F:rRNA binding"/>
    <property type="evidence" value="ECO:0007669"/>
    <property type="project" value="UniProtKB-UniRule"/>
</dbReference>
<dbReference type="HAMAP" id="MF_00382">
    <property type="entry name" value="Ribosomal_bL20"/>
    <property type="match status" value="1"/>
</dbReference>
<sequence>MARVKKAVNALKTRRNILRQVKGYRFARSKKERAAYEALMHAGAHAFRDRRDKKGTFRRLWNIKINAALSSTALGTSGQLSYSKFIGALKKKNIAVDRKILADLAENNQATFARIVESVK</sequence>
<name>A0A1G2P672_9BACT</name>
<dbReference type="EMBL" id="MHSL01000017">
    <property type="protein sequence ID" value="OHA43837.1"/>
    <property type="molecule type" value="Genomic_DNA"/>
</dbReference>
<keyword evidence="5 6" id="KW-0699">rRNA-binding</keyword>
<dbReference type="GO" id="GO:1990904">
    <property type="term" value="C:ribonucleoprotein complex"/>
    <property type="evidence" value="ECO:0007669"/>
    <property type="project" value="UniProtKB-KW"/>
</dbReference>
<dbReference type="PRINTS" id="PR00062">
    <property type="entry name" value="RIBOSOMALL20"/>
</dbReference>
<evidence type="ECO:0000256" key="3">
    <source>
        <dbReference type="ARBA" id="ARBA00023274"/>
    </source>
</evidence>
<dbReference type="Pfam" id="PF00453">
    <property type="entry name" value="Ribosomal_L20"/>
    <property type="match status" value="1"/>
</dbReference>